<evidence type="ECO:0000256" key="2">
    <source>
        <dbReference type="SAM" id="SignalP"/>
    </source>
</evidence>
<sequence length="151" mass="16382">MRPQFLTVLCILTFVSCAIDFYNGITTIASADFVASTTQEVMGETADKIKESGGANFVEKIMNSVSAGMTAENIRKLGISKLIYAVLTLLGAWLMFRLQKQGFYVYVAGVIAGFLIPIIWVGGIVGIGSSGGVFFSIIFTILYALNLKYLR</sequence>
<evidence type="ECO:0008006" key="5">
    <source>
        <dbReference type="Google" id="ProtNLM"/>
    </source>
</evidence>
<feature type="transmembrane region" description="Helical" evidence="1">
    <location>
        <begin position="78"/>
        <end position="96"/>
    </location>
</feature>
<dbReference type="Proteomes" id="UP000181790">
    <property type="component" value="Unassembled WGS sequence"/>
</dbReference>
<evidence type="ECO:0000256" key="1">
    <source>
        <dbReference type="SAM" id="Phobius"/>
    </source>
</evidence>
<keyword evidence="1" id="KW-0812">Transmembrane</keyword>
<comment type="caution">
    <text evidence="3">The sequence shown here is derived from an EMBL/GenBank/DDBJ whole genome shotgun (WGS) entry which is preliminary data.</text>
</comment>
<organism evidence="3 4">
    <name type="scientific">Arsenicibacter rosenii</name>
    <dbReference type="NCBI Taxonomy" id="1750698"/>
    <lineage>
        <taxon>Bacteria</taxon>
        <taxon>Pseudomonadati</taxon>
        <taxon>Bacteroidota</taxon>
        <taxon>Cytophagia</taxon>
        <taxon>Cytophagales</taxon>
        <taxon>Spirosomataceae</taxon>
        <taxon>Arsenicibacter</taxon>
    </lineage>
</organism>
<evidence type="ECO:0000313" key="4">
    <source>
        <dbReference type="Proteomes" id="UP000181790"/>
    </source>
</evidence>
<keyword evidence="4" id="KW-1185">Reference proteome</keyword>
<evidence type="ECO:0000313" key="3">
    <source>
        <dbReference type="EMBL" id="OIN57772.1"/>
    </source>
</evidence>
<dbReference type="PROSITE" id="PS51257">
    <property type="entry name" value="PROKAR_LIPOPROTEIN"/>
    <property type="match status" value="1"/>
</dbReference>
<name>A0A1S2VGC3_9BACT</name>
<proteinExistence type="predicted"/>
<accession>A0A1S2VGC3</accession>
<feature type="chain" id="PRO_5044820101" description="DUF4064 domain-containing protein" evidence="2">
    <location>
        <begin position="19"/>
        <end position="151"/>
    </location>
</feature>
<keyword evidence="1" id="KW-1133">Transmembrane helix</keyword>
<feature type="signal peptide" evidence="2">
    <location>
        <begin position="1"/>
        <end position="18"/>
    </location>
</feature>
<dbReference type="EMBL" id="MORL01000010">
    <property type="protein sequence ID" value="OIN57772.1"/>
    <property type="molecule type" value="Genomic_DNA"/>
</dbReference>
<feature type="transmembrane region" description="Helical" evidence="1">
    <location>
        <begin position="127"/>
        <end position="145"/>
    </location>
</feature>
<gene>
    <name evidence="3" type="ORF">BLX24_18300</name>
</gene>
<reference evidence="3 4" key="1">
    <citation type="submission" date="2016-10" db="EMBL/GenBank/DDBJ databases">
        <title>Arsenicibacter rosenii gen. nov., sp. nov., an efficient arsenic-methylating bacterium isolated from an arsenic-contaminated paddy soil.</title>
        <authorList>
            <person name="Huang K."/>
        </authorList>
    </citation>
    <scope>NUCLEOTIDE SEQUENCE [LARGE SCALE GENOMIC DNA]</scope>
    <source>
        <strain evidence="3 4">SM-1</strain>
    </source>
</reference>
<feature type="transmembrane region" description="Helical" evidence="1">
    <location>
        <begin position="103"/>
        <end position="121"/>
    </location>
</feature>
<keyword evidence="2" id="KW-0732">Signal</keyword>
<keyword evidence="1" id="KW-0472">Membrane</keyword>
<dbReference type="AlphaFoldDB" id="A0A1S2VGC3"/>
<protein>
    <recommendedName>
        <fullName evidence="5">DUF4064 domain-containing protein</fullName>
    </recommendedName>
</protein>